<dbReference type="InterPro" id="IPR020784">
    <property type="entry name" value="Ribosomal_uL11_N"/>
</dbReference>
<comment type="similarity">
    <text evidence="1 4">Belongs to the universal ribosomal protein uL11 family.</text>
</comment>
<dbReference type="GO" id="GO:0003735">
    <property type="term" value="F:structural constituent of ribosome"/>
    <property type="evidence" value="ECO:0007669"/>
    <property type="project" value="InterPro"/>
</dbReference>
<keyword evidence="3 4" id="KW-0687">Ribonucleoprotein</keyword>
<dbReference type="PANTHER" id="PTHR11661">
    <property type="entry name" value="60S RIBOSOMAL PROTEIN L12"/>
    <property type="match status" value="1"/>
</dbReference>
<evidence type="ECO:0000313" key="9">
    <source>
        <dbReference type="Proteomes" id="UP000515908"/>
    </source>
</evidence>
<dbReference type="InterPro" id="IPR036796">
    <property type="entry name" value="Ribosomal_uL11_N_sf"/>
</dbReference>
<dbReference type="SUPFAM" id="SSF54747">
    <property type="entry name" value="Ribosomal L11/L12e N-terminal domain"/>
    <property type="match status" value="1"/>
</dbReference>
<evidence type="ECO:0000259" key="7">
    <source>
        <dbReference type="Pfam" id="PF03946"/>
    </source>
</evidence>
<dbReference type="Pfam" id="PF00298">
    <property type="entry name" value="Ribosomal_L11"/>
    <property type="match status" value="1"/>
</dbReference>
<evidence type="ECO:0000256" key="2">
    <source>
        <dbReference type="ARBA" id="ARBA00022980"/>
    </source>
</evidence>
<dbReference type="PANTHER" id="PTHR11661:SF1">
    <property type="entry name" value="LARGE RIBOSOMAL SUBUNIT PROTEIN UL11M"/>
    <property type="match status" value="1"/>
</dbReference>
<evidence type="ECO:0000259" key="6">
    <source>
        <dbReference type="Pfam" id="PF00298"/>
    </source>
</evidence>
<dbReference type="Pfam" id="PF03946">
    <property type="entry name" value="Ribosomal_L11_N"/>
    <property type="match status" value="1"/>
</dbReference>
<proteinExistence type="inferred from homology"/>
<dbReference type="HAMAP" id="MF_00736">
    <property type="entry name" value="Ribosomal_uL11"/>
    <property type="match status" value="1"/>
</dbReference>
<dbReference type="FunFam" id="3.30.1550.10:FF:000008">
    <property type="entry name" value="Putative ribosomal protein L11"/>
    <property type="match status" value="1"/>
</dbReference>
<feature type="domain" description="Large ribosomal subunit protein uL11 C-terminal" evidence="6">
    <location>
        <begin position="118"/>
        <end position="191"/>
    </location>
</feature>
<feature type="domain" description="Large ribosomal subunit protein uL11 N-terminal" evidence="7">
    <location>
        <begin position="55"/>
        <end position="112"/>
    </location>
</feature>
<dbReference type="SMART" id="SM00649">
    <property type="entry name" value="RL11"/>
    <property type="match status" value="1"/>
</dbReference>
<dbReference type="AlphaFoldDB" id="A0A7G2CTH4"/>
<dbReference type="GO" id="GO:0005762">
    <property type="term" value="C:mitochondrial large ribosomal subunit"/>
    <property type="evidence" value="ECO:0007669"/>
    <property type="project" value="TreeGrafter"/>
</dbReference>
<dbReference type="EMBL" id="LR877165">
    <property type="protein sequence ID" value="CAD2221522.1"/>
    <property type="molecule type" value="Genomic_DNA"/>
</dbReference>
<dbReference type="Proteomes" id="UP000515908">
    <property type="component" value="Chromosome 21"/>
</dbReference>
<keyword evidence="9" id="KW-1185">Reference proteome</keyword>
<evidence type="ECO:0000256" key="1">
    <source>
        <dbReference type="ARBA" id="ARBA00010537"/>
    </source>
</evidence>
<dbReference type="InterPro" id="IPR020783">
    <property type="entry name" value="Ribosomal_uL11_C"/>
</dbReference>
<gene>
    <name evidence="8" type="ORF">ADEAN_000905400</name>
</gene>
<sequence length="356" mass="41364">MFRRSFTTFLKARPKTVNVEPGSNRYLDPKILEKAKEVFAVPAFPNKLVLHNWRFFIKAGKAATGPPVGQEFSKLGLKAMDFAKAFNDRTKPIFKDDVELIVRIQVYFDKSFLYRIEPPPTAWFLLRAVRKKRGETGPVPLRNYYCALITLEMCYEIAKMKQISWGSVEYPPIETRVRRIVGQARRMGICVIGVDTHDSPIKGKTEKEYQKEVEAYRTVHMEQYETFKEAELQKAPLYERLHRMNFSPLRNDQIEEGLKDANLFNALWTASHPSSPYMHDIHSRETARRYLNTRGWFNEMSAEEMRTVFLNYRLNAPEARRQLAQDPLEDGGHLYWGRDAVNSNSNNNSSGKDAKQ</sequence>
<evidence type="ECO:0000256" key="5">
    <source>
        <dbReference type="SAM" id="MobiDB-lite"/>
    </source>
</evidence>
<reference evidence="8 9" key="1">
    <citation type="submission" date="2020-08" db="EMBL/GenBank/DDBJ databases">
        <authorList>
            <person name="Newling K."/>
            <person name="Davey J."/>
            <person name="Forrester S."/>
        </authorList>
    </citation>
    <scope>NUCLEOTIDE SEQUENCE [LARGE SCALE GENOMIC DNA]</scope>
    <source>
        <strain evidence="9">Crithidia deanei Carvalho (ATCC PRA-265)</strain>
    </source>
</reference>
<dbReference type="InterPro" id="IPR000911">
    <property type="entry name" value="Ribosomal_uL11"/>
</dbReference>
<accession>A0A7G2CTH4</accession>
<evidence type="ECO:0000256" key="4">
    <source>
        <dbReference type="RuleBase" id="RU003978"/>
    </source>
</evidence>
<keyword evidence="2 4" id="KW-0689">Ribosomal protein</keyword>
<evidence type="ECO:0000256" key="3">
    <source>
        <dbReference type="ARBA" id="ARBA00023274"/>
    </source>
</evidence>
<feature type="region of interest" description="Disordered" evidence="5">
    <location>
        <begin position="335"/>
        <end position="356"/>
    </location>
</feature>
<dbReference type="InterPro" id="IPR036769">
    <property type="entry name" value="Ribosomal_uL11_C_sf"/>
</dbReference>
<dbReference type="SUPFAM" id="SSF46906">
    <property type="entry name" value="Ribosomal protein L11, C-terminal domain"/>
    <property type="match status" value="1"/>
</dbReference>
<evidence type="ECO:0000313" key="8">
    <source>
        <dbReference type="EMBL" id="CAD2221522.1"/>
    </source>
</evidence>
<dbReference type="Gene3D" id="1.10.10.250">
    <property type="entry name" value="Ribosomal protein L11, C-terminal domain"/>
    <property type="match status" value="1"/>
</dbReference>
<dbReference type="Gene3D" id="3.30.1550.10">
    <property type="entry name" value="Ribosomal protein L11/L12, N-terminal domain"/>
    <property type="match status" value="1"/>
</dbReference>
<protein>
    <submittedName>
        <fullName evidence="8">Ribosomal protein L11, N-terminal domain/Ribosomal protein L11, RNA binding domain containing protein, putative</fullName>
    </submittedName>
</protein>
<organism evidence="8 9">
    <name type="scientific">Angomonas deanei</name>
    <dbReference type="NCBI Taxonomy" id="59799"/>
    <lineage>
        <taxon>Eukaryota</taxon>
        <taxon>Discoba</taxon>
        <taxon>Euglenozoa</taxon>
        <taxon>Kinetoplastea</taxon>
        <taxon>Metakinetoplastina</taxon>
        <taxon>Trypanosomatida</taxon>
        <taxon>Trypanosomatidae</taxon>
        <taxon>Strigomonadinae</taxon>
        <taxon>Angomonas</taxon>
    </lineage>
</organism>
<dbReference type="GO" id="GO:0006412">
    <property type="term" value="P:translation"/>
    <property type="evidence" value="ECO:0007669"/>
    <property type="project" value="InterPro"/>
</dbReference>
<dbReference type="CDD" id="cd00349">
    <property type="entry name" value="Ribosomal_L11"/>
    <property type="match status" value="1"/>
</dbReference>
<dbReference type="GO" id="GO:0070180">
    <property type="term" value="F:large ribosomal subunit rRNA binding"/>
    <property type="evidence" value="ECO:0007669"/>
    <property type="project" value="TreeGrafter"/>
</dbReference>
<name>A0A7G2CTH4_9TRYP</name>
<dbReference type="VEuPathDB" id="TriTrypDB:ADEAN_000905400"/>
<dbReference type="OrthoDB" id="1091498at2759"/>